<dbReference type="OrthoDB" id="3055135at2759"/>
<evidence type="ECO:0000313" key="3">
    <source>
        <dbReference type="EMBL" id="PSR71689.1"/>
    </source>
</evidence>
<name>A0A2R6NH66_9APHY</name>
<evidence type="ECO:0000256" key="1">
    <source>
        <dbReference type="SAM" id="MobiDB-lite"/>
    </source>
</evidence>
<dbReference type="EMBL" id="MLYV02001250">
    <property type="protein sequence ID" value="PSR71689.1"/>
    <property type="molecule type" value="Genomic_DNA"/>
</dbReference>
<dbReference type="Proteomes" id="UP000186601">
    <property type="component" value="Unassembled WGS sequence"/>
</dbReference>
<proteinExistence type="predicted"/>
<organism evidence="3 4">
    <name type="scientific">Hermanssonia centrifuga</name>
    <dbReference type="NCBI Taxonomy" id="98765"/>
    <lineage>
        <taxon>Eukaryota</taxon>
        <taxon>Fungi</taxon>
        <taxon>Dikarya</taxon>
        <taxon>Basidiomycota</taxon>
        <taxon>Agaricomycotina</taxon>
        <taxon>Agaricomycetes</taxon>
        <taxon>Polyporales</taxon>
        <taxon>Meruliaceae</taxon>
        <taxon>Hermanssonia</taxon>
    </lineage>
</organism>
<accession>A0A2R6NH66</accession>
<comment type="caution">
    <text evidence="3">The sequence shown here is derived from an EMBL/GenBank/DDBJ whole genome shotgun (WGS) entry which is preliminary data.</text>
</comment>
<dbReference type="Pfam" id="PF25597">
    <property type="entry name" value="SH3_retrovirus"/>
    <property type="match status" value="1"/>
</dbReference>
<protein>
    <recommendedName>
        <fullName evidence="2">Retroviral polymerase SH3-like domain-containing protein</fullName>
    </recommendedName>
</protein>
<dbReference type="STRING" id="98765.A0A2R6NH66"/>
<gene>
    <name evidence="3" type="ORF">PHLCEN_2v12434</name>
</gene>
<evidence type="ECO:0000259" key="2">
    <source>
        <dbReference type="Pfam" id="PF25597"/>
    </source>
</evidence>
<feature type="region of interest" description="Disordered" evidence="1">
    <location>
        <begin position="109"/>
        <end position="157"/>
    </location>
</feature>
<dbReference type="InterPro" id="IPR057670">
    <property type="entry name" value="SH3_retrovirus"/>
</dbReference>
<feature type="domain" description="Retroviral polymerase SH3-like" evidence="2">
    <location>
        <begin position="49"/>
        <end position="88"/>
    </location>
</feature>
<evidence type="ECO:0000313" key="4">
    <source>
        <dbReference type="Proteomes" id="UP000186601"/>
    </source>
</evidence>
<sequence>MDYARRVKKVLTIDELHCLMGHISHNAAQDLVKKGLVLGVVIENSPYTDPRALEGQWVGFDEQSKAYQIYWPSRQSVTVEKSVCFTNNDPGVVAVLLKGECVLKEPIKLNSTGTAPNTSNQPEINPDSARNLPAPADVLGQGFEEIPPAGRGKRVKKPFDYHLREGKGSVDGRGSVENLPKAMPSVADKGAALVEEVEIAVEE</sequence>
<feature type="compositionally biased region" description="Polar residues" evidence="1">
    <location>
        <begin position="109"/>
        <end position="123"/>
    </location>
</feature>
<keyword evidence="4" id="KW-1185">Reference proteome</keyword>
<dbReference type="AlphaFoldDB" id="A0A2R6NH66"/>
<reference evidence="3 4" key="1">
    <citation type="submission" date="2018-02" db="EMBL/GenBank/DDBJ databases">
        <title>Genome sequence of the basidiomycete white-rot fungus Phlebia centrifuga.</title>
        <authorList>
            <person name="Granchi Z."/>
            <person name="Peng M."/>
            <person name="de Vries R.P."/>
            <person name="Hilden K."/>
            <person name="Makela M.R."/>
            <person name="Grigoriev I."/>
            <person name="Riley R."/>
        </authorList>
    </citation>
    <scope>NUCLEOTIDE SEQUENCE [LARGE SCALE GENOMIC DNA]</scope>
    <source>
        <strain evidence="3 4">FBCC195</strain>
    </source>
</reference>